<organism evidence="1 2">
    <name type="scientific">Aquiflexum gelatinilyticum</name>
    <dbReference type="NCBI Taxonomy" id="2961943"/>
    <lineage>
        <taxon>Bacteria</taxon>
        <taxon>Pseudomonadati</taxon>
        <taxon>Bacteroidota</taxon>
        <taxon>Cytophagia</taxon>
        <taxon>Cytophagales</taxon>
        <taxon>Cyclobacteriaceae</taxon>
        <taxon>Aquiflexum</taxon>
    </lineage>
</organism>
<accession>A0A9X2P7R8</accession>
<evidence type="ECO:0000313" key="1">
    <source>
        <dbReference type="EMBL" id="MCR9016972.1"/>
    </source>
</evidence>
<dbReference type="AlphaFoldDB" id="A0A9X2P7R8"/>
<protein>
    <submittedName>
        <fullName evidence="1">Uncharacterized protein</fullName>
    </submittedName>
</protein>
<comment type="caution">
    <text evidence="1">The sequence shown here is derived from an EMBL/GenBank/DDBJ whole genome shotgun (WGS) entry which is preliminary data.</text>
</comment>
<dbReference type="Proteomes" id="UP001142175">
    <property type="component" value="Unassembled WGS sequence"/>
</dbReference>
<reference evidence="1" key="1">
    <citation type="submission" date="2022-08" db="EMBL/GenBank/DDBJ databases">
        <authorList>
            <person name="Zhang D."/>
        </authorList>
    </citation>
    <scope>NUCLEOTIDE SEQUENCE</scope>
    <source>
        <strain evidence="1">XJ19-11</strain>
    </source>
</reference>
<dbReference type="RefSeq" id="WP_258424817.1">
    <property type="nucleotide sequence ID" value="NZ_JANSUY010000021.1"/>
</dbReference>
<keyword evidence="2" id="KW-1185">Reference proteome</keyword>
<evidence type="ECO:0000313" key="2">
    <source>
        <dbReference type="Proteomes" id="UP001142175"/>
    </source>
</evidence>
<gene>
    <name evidence="1" type="ORF">NU887_18205</name>
</gene>
<proteinExistence type="predicted"/>
<name>A0A9X2P7R8_9BACT</name>
<dbReference type="EMBL" id="JANSUY010000021">
    <property type="protein sequence ID" value="MCR9016972.1"/>
    <property type="molecule type" value="Genomic_DNA"/>
</dbReference>
<sequence length="189" mass="22374">MNKIIPVSTEYISPSRTIEILNLVRFEENRQVYIYNYEGKHFRFFESLIGLIQFFESGIEPVVSFESEKDLDDFLEKLPIGNAKTTLNLKLNYLYRDGANYKQFGAVIFPNPSFLSPTKASEILREKLISNEFFVPQDWGLPRLHHHPYDPEIDHEWHEFDGFELTDEEVTDKRDVTEFLERIEKGYEI</sequence>